<evidence type="ECO:0000313" key="1">
    <source>
        <dbReference type="EMBL" id="EJN57801.1"/>
    </source>
</evidence>
<sequence>MILGIEATNLQYSLLERVIETAILVPQSSLSIADQVLLQAEASELPRETTLEGGSLNDLHVEVSVLDLRGELEHGRLGIIILLLNTSPDTDELAIVEHRVFLCEDHGISWWYVGMNREITPERHGEAFQQIGYLLPIVSQEVSKAGIKFEEESNETHIEVGHWRKYREKSTGFEQN</sequence>
<reference evidence="1 2" key="1">
    <citation type="journal article" date="2012" name="J. Bacteriol.">
        <title>Draft Genome Sequence of the Extremely Halophilic Archaeon Halogranum salarium B-1T.</title>
        <authorList>
            <person name="Kim K.K."/>
            <person name="Lee K.C."/>
            <person name="Lee J.S."/>
        </authorList>
    </citation>
    <scope>NUCLEOTIDE SEQUENCE [LARGE SCALE GENOMIC DNA]</scope>
    <source>
        <strain evidence="1 2">B-1</strain>
    </source>
</reference>
<dbReference type="Proteomes" id="UP000007813">
    <property type="component" value="Unassembled WGS sequence"/>
</dbReference>
<name>J3JDU8_9EURY</name>
<dbReference type="EMBL" id="ALJD01000010">
    <property type="protein sequence ID" value="EJN57801.1"/>
    <property type="molecule type" value="Genomic_DNA"/>
</dbReference>
<protein>
    <submittedName>
        <fullName evidence="1">Uncharacterized protein</fullName>
    </submittedName>
</protein>
<organism evidence="1 2">
    <name type="scientific">Halogranum salarium B-1</name>
    <dbReference type="NCBI Taxonomy" id="1210908"/>
    <lineage>
        <taxon>Archaea</taxon>
        <taxon>Methanobacteriati</taxon>
        <taxon>Methanobacteriota</taxon>
        <taxon>Stenosarchaea group</taxon>
        <taxon>Halobacteria</taxon>
        <taxon>Halobacteriales</taxon>
        <taxon>Haloferacaceae</taxon>
    </lineage>
</organism>
<dbReference type="AlphaFoldDB" id="J3JDU8"/>
<proteinExistence type="predicted"/>
<evidence type="ECO:0000313" key="2">
    <source>
        <dbReference type="Proteomes" id="UP000007813"/>
    </source>
</evidence>
<comment type="caution">
    <text evidence="1">The sequence shown here is derived from an EMBL/GenBank/DDBJ whole genome shotgun (WGS) entry which is preliminary data.</text>
</comment>
<gene>
    <name evidence="1" type="ORF">HSB1_38860</name>
</gene>
<accession>J3JDU8</accession>